<dbReference type="InterPro" id="IPR001563">
    <property type="entry name" value="Peptidase_S10"/>
</dbReference>
<comment type="catalytic activity">
    <reaction evidence="7">
        <text>a diacylglycerol + H2O = a monoacylglycerol + a fatty acid + H(+)</text>
        <dbReference type="Rhea" id="RHEA:32731"/>
        <dbReference type="ChEBI" id="CHEBI:15377"/>
        <dbReference type="ChEBI" id="CHEBI:15378"/>
        <dbReference type="ChEBI" id="CHEBI:17408"/>
        <dbReference type="ChEBI" id="CHEBI:18035"/>
        <dbReference type="ChEBI" id="CHEBI:28868"/>
    </reaction>
</comment>
<dbReference type="PROSITE" id="PS00131">
    <property type="entry name" value="CARBOXYPEPT_SER_SER"/>
    <property type="match status" value="1"/>
</dbReference>
<feature type="signal peptide" evidence="9">
    <location>
        <begin position="1"/>
        <end position="18"/>
    </location>
</feature>
<evidence type="ECO:0000256" key="1">
    <source>
        <dbReference type="ARBA" id="ARBA00009431"/>
    </source>
</evidence>
<dbReference type="GeneID" id="85224594"/>
<evidence type="ECO:0000313" key="10">
    <source>
        <dbReference type="EMBL" id="WFD37997.1"/>
    </source>
</evidence>
<name>A0AAF0F061_9BASI</name>
<dbReference type="AlphaFoldDB" id="A0AAF0F061"/>
<dbReference type="EC" id="3.4.16.-" evidence="9"/>
<comment type="similarity">
    <text evidence="1 9">Belongs to the peptidase S10 family.</text>
</comment>
<dbReference type="SUPFAM" id="SSF53474">
    <property type="entry name" value="alpha/beta-Hydrolases"/>
    <property type="match status" value="1"/>
</dbReference>
<keyword evidence="6" id="KW-0325">Glycoprotein</keyword>
<dbReference type="GO" id="GO:0006508">
    <property type="term" value="P:proteolysis"/>
    <property type="evidence" value="ECO:0007669"/>
    <property type="project" value="UniProtKB-KW"/>
</dbReference>
<evidence type="ECO:0000256" key="8">
    <source>
        <dbReference type="ARBA" id="ARBA00048461"/>
    </source>
</evidence>
<keyword evidence="4 9" id="KW-0732">Signal</keyword>
<sequence length="541" mass="59654">MKYAVGSFLLALAGAAYAAQAPFQLPSREPAGVDASEYRVLSHPSLPAHSLRLRRVPDGVCERKGVVSWSGYLDVDLDMVYSREDKLYGAAGTKPPPGIVEHFYFWAFESRNDKHTDPVTLWLNGGPGCSSFTGLLMELGPCNAAPPKDGVPGTAWNEHAWNTNSSMIFLDQPTGVGFSYASWKNASREDAPPSRIFDTAHAARDVSAFLHLLATDSTNNVVSVETLPGSPLPAFTEFHMAGESYAGRYLPLIASQIVKDNKRLIAQPETGLLPIPLDSILIGNGITSPVHQNKAFVQYACTNATGNGPFLEKRTCDKMWDKWPVCKKMLEKCNREPGNVPYNREACVNANNFCSGALSSPWDATNSSVYDWDHKPTYDEEEYVAAFLNYNETRRALGIDPLGAGDKHDGKFVGCSDRVYEDFETTGDGARESTWAVKHVLANGVRVLSYSGTRDFICNYIGNGNWLYDLEWEGGDKFRKAPLEPWYLEGSSEPAGHFRTYGNLTFATVDAAGHFVPHDQPEAALTMFQRWEHGKVKGRLD</sequence>
<organism evidence="10 11">
    <name type="scientific">Malassezia japonica</name>
    <dbReference type="NCBI Taxonomy" id="223818"/>
    <lineage>
        <taxon>Eukaryota</taxon>
        <taxon>Fungi</taxon>
        <taxon>Dikarya</taxon>
        <taxon>Basidiomycota</taxon>
        <taxon>Ustilaginomycotina</taxon>
        <taxon>Malasseziomycetes</taxon>
        <taxon>Malasseziales</taxon>
        <taxon>Malasseziaceae</taxon>
        <taxon>Malassezia</taxon>
    </lineage>
</organism>
<keyword evidence="2 9" id="KW-0121">Carboxypeptidase</keyword>
<dbReference type="EMBL" id="CP119958">
    <property type="protein sequence ID" value="WFD37997.1"/>
    <property type="molecule type" value="Genomic_DNA"/>
</dbReference>
<evidence type="ECO:0000256" key="7">
    <source>
        <dbReference type="ARBA" id="ARBA00047591"/>
    </source>
</evidence>
<evidence type="ECO:0000256" key="4">
    <source>
        <dbReference type="ARBA" id="ARBA00022729"/>
    </source>
</evidence>
<dbReference type="PANTHER" id="PTHR11802:SF113">
    <property type="entry name" value="SERINE CARBOXYPEPTIDASE CTSA-4.1"/>
    <property type="match status" value="1"/>
</dbReference>
<dbReference type="Proteomes" id="UP001217754">
    <property type="component" value="Chromosome 1"/>
</dbReference>
<keyword evidence="11" id="KW-1185">Reference proteome</keyword>
<evidence type="ECO:0000256" key="3">
    <source>
        <dbReference type="ARBA" id="ARBA00022670"/>
    </source>
</evidence>
<reference evidence="10" key="1">
    <citation type="submission" date="2023-03" db="EMBL/GenBank/DDBJ databases">
        <title>Mating type loci evolution in Malassezia.</title>
        <authorList>
            <person name="Coelho M.A."/>
        </authorList>
    </citation>
    <scope>NUCLEOTIDE SEQUENCE</scope>
    <source>
        <strain evidence="10">CBS 9431</strain>
    </source>
</reference>
<dbReference type="Pfam" id="PF00450">
    <property type="entry name" value="Peptidase_S10"/>
    <property type="match status" value="1"/>
</dbReference>
<dbReference type="Gene3D" id="3.40.50.1820">
    <property type="entry name" value="alpha/beta hydrolase"/>
    <property type="match status" value="1"/>
</dbReference>
<keyword evidence="5 9" id="KW-0378">Hydrolase</keyword>
<evidence type="ECO:0000313" key="11">
    <source>
        <dbReference type="Proteomes" id="UP001217754"/>
    </source>
</evidence>
<proteinExistence type="inferred from homology"/>
<evidence type="ECO:0000256" key="6">
    <source>
        <dbReference type="ARBA" id="ARBA00023180"/>
    </source>
</evidence>
<evidence type="ECO:0000256" key="2">
    <source>
        <dbReference type="ARBA" id="ARBA00022645"/>
    </source>
</evidence>
<protein>
    <recommendedName>
        <fullName evidence="9">Carboxypeptidase</fullName>
        <ecNumber evidence="9">3.4.16.-</ecNumber>
    </recommendedName>
</protein>
<evidence type="ECO:0000256" key="5">
    <source>
        <dbReference type="ARBA" id="ARBA00022801"/>
    </source>
</evidence>
<dbReference type="Gene3D" id="1.10.287.410">
    <property type="match status" value="1"/>
</dbReference>
<feature type="chain" id="PRO_5041779490" description="Carboxypeptidase" evidence="9">
    <location>
        <begin position="19"/>
        <end position="541"/>
    </location>
</feature>
<dbReference type="InterPro" id="IPR029058">
    <property type="entry name" value="AB_hydrolase_fold"/>
</dbReference>
<evidence type="ECO:0000256" key="9">
    <source>
        <dbReference type="RuleBase" id="RU361156"/>
    </source>
</evidence>
<dbReference type="GO" id="GO:0000324">
    <property type="term" value="C:fungal-type vacuole"/>
    <property type="evidence" value="ECO:0007669"/>
    <property type="project" value="TreeGrafter"/>
</dbReference>
<comment type="catalytic activity">
    <reaction evidence="8">
        <text>a monoacylglycerol + H2O = glycerol + a fatty acid + H(+)</text>
        <dbReference type="Rhea" id="RHEA:15245"/>
        <dbReference type="ChEBI" id="CHEBI:15377"/>
        <dbReference type="ChEBI" id="CHEBI:15378"/>
        <dbReference type="ChEBI" id="CHEBI:17408"/>
        <dbReference type="ChEBI" id="CHEBI:17754"/>
        <dbReference type="ChEBI" id="CHEBI:28868"/>
    </reaction>
</comment>
<dbReference type="InterPro" id="IPR018202">
    <property type="entry name" value="Ser_caboxypep_ser_AS"/>
</dbReference>
<accession>A0AAF0F061</accession>
<gene>
    <name evidence="10" type="ORF">MJAP1_000945</name>
</gene>
<dbReference type="GO" id="GO:0004185">
    <property type="term" value="F:serine-type carboxypeptidase activity"/>
    <property type="evidence" value="ECO:0007669"/>
    <property type="project" value="UniProtKB-UniRule"/>
</dbReference>
<dbReference type="PANTHER" id="PTHR11802">
    <property type="entry name" value="SERINE PROTEASE FAMILY S10 SERINE CARBOXYPEPTIDASE"/>
    <property type="match status" value="1"/>
</dbReference>
<dbReference type="PRINTS" id="PR00724">
    <property type="entry name" value="CRBOXYPTASEC"/>
</dbReference>
<keyword evidence="3 9" id="KW-0645">Protease</keyword>
<dbReference type="RefSeq" id="XP_060120894.1">
    <property type="nucleotide sequence ID" value="XM_060264911.1"/>
</dbReference>